<gene>
    <name evidence="1" type="ORF">M422DRAFT_68422</name>
</gene>
<name>A0A0C9V1J1_SPHS4</name>
<evidence type="ECO:0000313" key="1">
    <source>
        <dbReference type="EMBL" id="KIJ40899.1"/>
    </source>
</evidence>
<dbReference type="EMBL" id="KN837140">
    <property type="protein sequence ID" value="KIJ40899.1"/>
    <property type="molecule type" value="Genomic_DNA"/>
</dbReference>
<sequence>MKVFDTMSGSVDLLQNTILLDDGCSIRYAKGMWSLAPIGDSNYSSETTTSYSVKVEVSYNPTSGREKFTLFVWDAKARDYTIIQTQGESDTVTTTTLHTHNPQSHPFPNPRLLLIANIMGRTVKIFEALEFGEIDILDYLESHADSDSEGDIYHQTKWMEAP</sequence>
<dbReference type="Proteomes" id="UP000054279">
    <property type="component" value="Unassembled WGS sequence"/>
</dbReference>
<evidence type="ECO:0000313" key="2">
    <source>
        <dbReference type="Proteomes" id="UP000054279"/>
    </source>
</evidence>
<proteinExistence type="predicted"/>
<protein>
    <submittedName>
        <fullName evidence="1">Unplaced genomic scaffold SPHSTscaffold_65, whole genome shotgun sequence</fullName>
    </submittedName>
</protein>
<reference evidence="1 2" key="1">
    <citation type="submission" date="2014-06" db="EMBL/GenBank/DDBJ databases">
        <title>Evolutionary Origins and Diversification of the Mycorrhizal Mutualists.</title>
        <authorList>
            <consortium name="DOE Joint Genome Institute"/>
            <consortium name="Mycorrhizal Genomics Consortium"/>
            <person name="Kohler A."/>
            <person name="Kuo A."/>
            <person name="Nagy L.G."/>
            <person name="Floudas D."/>
            <person name="Copeland A."/>
            <person name="Barry K.W."/>
            <person name="Cichocki N."/>
            <person name="Veneault-Fourrey C."/>
            <person name="LaButti K."/>
            <person name="Lindquist E.A."/>
            <person name="Lipzen A."/>
            <person name="Lundell T."/>
            <person name="Morin E."/>
            <person name="Murat C."/>
            <person name="Riley R."/>
            <person name="Ohm R."/>
            <person name="Sun H."/>
            <person name="Tunlid A."/>
            <person name="Henrissat B."/>
            <person name="Grigoriev I.V."/>
            <person name="Hibbett D.S."/>
            <person name="Martin F."/>
        </authorList>
    </citation>
    <scope>NUCLEOTIDE SEQUENCE [LARGE SCALE GENOMIC DNA]</scope>
    <source>
        <strain evidence="1 2">SS14</strain>
    </source>
</reference>
<dbReference type="AlphaFoldDB" id="A0A0C9V1J1"/>
<dbReference type="HOGENOM" id="CLU_1636501_0_0_1"/>
<accession>A0A0C9V1J1</accession>
<organism evidence="1 2">
    <name type="scientific">Sphaerobolus stellatus (strain SS14)</name>
    <dbReference type="NCBI Taxonomy" id="990650"/>
    <lineage>
        <taxon>Eukaryota</taxon>
        <taxon>Fungi</taxon>
        <taxon>Dikarya</taxon>
        <taxon>Basidiomycota</taxon>
        <taxon>Agaricomycotina</taxon>
        <taxon>Agaricomycetes</taxon>
        <taxon>Phallomycetidae</taxon>
        <taxon>Geastrales</taxon>
        <taxon>Sphaerobolaceae</taxon>
        <taxon>Sphaerobolus</taxon>
    </lineage>
</organism>
<keyword evidence="2" id="KW-1185">Reference proteome</keyword>